<dbReference type="PANTHER" id="PTHR30408:SF12">
    <property type="entry name" value="TYPE I RESTRICTION ENZYME MJAVIII SPECIFICITY SUBUNIT"/>
    <property type="match status" value="1"/>
</dbReference>
<comment type="similarity">
    <text evidence="1">Belongs to the type-I restriction system S methylase family.</text>
</comment>
<dbReference type="EC" id="3.1.21.3" evidence="5"/>
<evidence type="ECO:0000259" key="4">
    <source>
        <dbReference type="Pfam" id="PF01420"/>
    </source>
</evidence>
<comment type="caution">
    <text evidence="5">The sequence shown here is derived from an EMBL/GenBank/DDBJ whole genome shotgun (WGS) entry which is preliminary data.</text>
</comment>
<dbReference type="AlphaFoldDB" id="A0A2H1K008"/>
<protein>
    <submittedName>
        <fullName evidence="5">Type I restriction enzyme, S subunit</fullName>
        <ecNumber evidence="5">3.1.21.3</ecNumber>
    </submittedName>
</protein>
<dbReference type="Gene3D" id="3.90.220.20">
    <property type="entry name" value="DNA methylase specificity domains"/>
    <property type="match status" value="2"/>
</dbReference>
<keyword evidence="2" id="KW-0680">Restriction system</keyword>
<dbReference type="GO" id="GO:0009307">
    <property type="term" value="P:DNA restriction-modification system"/>
    <property type="evidence" value="ECO:0007669"/>
    <property type="project" value="UniProtKB-KW"/>
</dbReference>
<accession>A0A2H1K008</accession>
<dbReference type="PANTHER" id="PTHR30408">
    <property type="entry name" value="TYPE-1 RESTRICTION ENZYME ECOKI SPECIFICITY PROTEIN"/>
    <property type="match status" value="1"/>
</dbReference>
<organism evidence="5 6">
    <name type="scientific">Brevibacterium aurantiacum</name>
    <dbReference type="NCBI Taxonomy" id="273384"/>
    <lineage>
        <taxon>Bacteria</taxon>
        <taxon>Bacillati</taxon>
        <taxon>Actinomycetota</taxon>
        <taxon>Actinomycetes</taxon>
        <taxon>Micrococcales</taxon>
        <taxon>Brevibacteriaceae</taxon>
        <taxon>Brevibacterium</taxon>
    </lineage>
</organism>
<dbReference type="InterPro" id="IPR000055">
    <property type="entry name" value="Restrct_endonuc_typeI_TRD"/>
</dbReference>
<keyword evidence="6" id="KW-1185">Reference proteome</keyword>
<evidence type="ECO:0000313" key="5">
    <source>
        <dbReference type="EMBL" id="SMX93049.1"/>
    </source>
</evidence>
<keyword evidence="3" id="KW-0238">DNA-binding</keyword>
<evidence type="ECO:0000256" key="2">
    <source>
        <dbReference type="ARBA" id="ARBA00022747"/>
    </source>
</evidence>
<dbReference type="EMBL" id="FXZB01000022">
    <property type="protein sequence ID" value="SMX93049.1"/>
    <property type="molecule type" value="Genomic_DNA"/>
</dbReference>
<name>A0A2H1K008_BREAU</name>
<evidence type="ECO:0000313" key="6">
    <source>
        <dbReference type="Proteomes" id="UP000234525"/>
    </source>
</evidence>
<dbReference type="InterPro" id="IPR044946">
    <property type="entry name" value="Restrct_endonuc_typeI_TRD_sf"/>
</dbReference>
<evidence type="ECO:0000256" key="1">
    <source>
        <dbReference type="ARBA" id="ARBA00010923"/>
    </source>
</evidence>
<reference evidence="5" key="1">
    <citation type="submission" date="2017-03" db="EMBL/GenBank/DDBJ databases">
        <authorList>
            <person name="Monnet C."/>
        </authorList>
    </citation>
    <scope>NUCLEOTIDE SEQUENCE [LARGE SCALE GENOMIC DNA]</scope>
    <source>
        <strain evidence="5">ATCC 9175</strain>
    </source>
</reference>
<gene>
    <name evidence="5" type="ORF">BAUR9175_02980</name>
</gene>
<dbReference type="InterPro" id="IPR052021">
    <property type="entry name" value="Type-I_RS_S_subunit"/>
</dbReference>
<dbReference type="Pfam" id="PF01420">
    <property type="entry name" value="Methylase_S"/>
    <property type="match status" value="1"/>
</dbReference>
<dbReference type="Proteomes" id="UP000234525">
    <property type="component" value="Unassembled WGS sequence"/>
</dbReference>
<proteinExistence type="inferred from homology"/>
<dbReference type="GO" id="GO:0009035">
    <property type="term" value="F:type I site-specific deoxyribonuclease activity"/>
    <property type="evidence" value="ECO:0007669"/>
    <property type="project" value="UniProtKB-EC"/>
</dbReference>
<feature type="domain" description="Type I restriction modification DNA specificity" evidence="4">
    <location>
        <begin position="12"/>
        <end position="172"/>
    </location>
</feature>
<dbReference type="SUPFAM" id="SSF116734">
    <property type="entry name" value="DNA methylase specificity domain"/>
    <property type="match status" value="2"/>
</dbReference>
<sequence>MSTVGEVTRRVTKGTTPTTLGGRFEESGINFIKVESINDSGALNQSKLAFISEETHRQLVRSVIDTDDILFSIAGTIGRVARVQPSDLPANTNQAVAIIRPDIHKIDRGFLYYCLRDTDRIARARTRVVQSVQQNLSLTEVSNIELPIPPLPEQRAIAATLGAIDDKIESNRRATTYISSLIDAQSAQIGMDLPAVPLGHVVASVKASVNPVSLGESLVDHFSLPAFDAGARPERVVASSIKSNKLRLPGRAILLSRLNPRFNRTWWASSSDVPALASTEFLVLTAPEENLLAAAWLAVRAPFFQEELPRRVTGTSGSHQRVRPDDVLTIKVPDFTKAPSALKFAVLTMLQRAESLRTESDRLVALRDSLLPQLLSGRIRVPPEEGTL</sequence>
<keyword evidence="5" id="KW-0378">Hydrolase</keyword>
<dbReference type="GO" id="GO:0003677">
    <property type="term" value="F:DNA binding"/>
    <property type="evidence" value="ECO:0007669"/>
    <property type="project" value="UniProtKB-KW"/>
</dbReference>
<dbReference type="CDD" id="cd17246">
    <property type="entry name" value="RMtype1_S_SonII-TRD2-CR2_like"/>
    <property type="match status" value="1"/>
</dbReference>
<evidence type="ECO:0000256" key="3">
    <source>
        <dbReference type="ARBA" id="ARBA00023125"/>
    </source>
</evidence>